<keyword evidence="1" id="KW-0812">Transmembrane</keyword>
<dbReference type="EMBL" id="JALPRX010000075">
    <property type="protein sequence ID" value="MCK8786126.1"/>
    <property type="molecule type" value="Genomic_DNA"/>
</dbReference>
<proteinExistence type="predicted"/>
<accession>A0A9X1Y9R2</accession>
<keyword evidence="1" id="KW-0472">Membrane</keyword>
<sequence>MGLLIRLVLSAGGGLAAFFIARDSPNFEVVSAMFGLAISVLVLVALGLWRGR</sequence>
<feature type="transmembrane region" description="Helical" evidence="1">
    <location>
        <begin position="32"/>
        <end position="49"/>
    </location>
</feature>
<comment type="caution">
    <text evidence="2">The sequence shown here is derived from an EMBL/GenBank/DDBJ whole genome shotgun (WGS) entry which is preliminary data.</text>
</comment>
<protein>
    <submittedName>
        <fullName evidence="2">Uncharacterized protein</fullName>
    </submittedName>
</protein>
<organism evidence="2 3">
    <name type="scientific">Roseomonas acroporae</name>
    <dbReference type="NCBI Taxonomy" id="2937791"/>
    <lineage>
        <taxon>Bacteria</taxon>
        <taxon>Pseudomonadati</taxon>
        <taxon>Pseudomonadota</taxon>
        <taxon>Alphaproteobacteria</taxon>
        <taxon>Acetobacterales</taxon>
        <taxon>Roseomonadaceae</taxon>
        <taxon>Roseomonas</taxon>
    </lineage>
</organism>
<evidence type="ECO:0000313" key="2">
    <source>
        <dbReference type="EMBL" id="MCK8786126.1"/>
    </source>
</evidence>
<name>A0A9X1Y9R2_9PROT</name>
<keyword evidence="3" id="KW-1185">Reference proteome</keyword>
<reference evidence="2" key="1">
    <citation type="submission" date="2022-04" db="EMBL/GenBank/DDBJ databases">
        <title>Roseomonas acroporae sp. nov., isolated from coral Acropora digitifera.</title>
        <authorList>
            <person name="Sun H."/>
        </authorList>
    </citation>
    <scope>NUCLEOTIDE SEQUENCE</scope>
    <source>
        <strain evidence="2">NAR14</strain>
    </source>
</reference>
<evidence type="ECO:0000313" key="3">
    <source>
        <dbReference type="Proteomes" id="UP001139516"/>
    </source>
</evidence>
<dbReference type="AlphaFoldDB" id="A0A9X1Y9R2"/>
<gene>
    <name evidence="2" type="ORF">M0638_17260</name>
</gene>
<evidence type="ECO:0000256" key="1">
    <source>
        <dbReference type="SAM" id="Phobius"/>
    </source>
</evidence>
<dbReference type="RefSeq" id="WP_248668243.1">
    <property type="nucleotide sequence ID" value="NZ_JALPRX010000075.1"/>
</dbReference>
<dbReference type="Proteomes" id="UP001139516">
    <property type="component" value="Unassembled WGS sequence"/>
</dbReference>
<keyword evidence="1" id="KW-1133">Transmembrane helix</keyword>